<dbReference type="Proteomes" id="UP000266188">
    <property type="component" value="Unassembled WGS sequence"/>
</dbReference>
<dbReference type="OrthoDB" id="4504900at2759"/>
<feature type="compositionally biased region" description="Basic and acidic residues" evidence="1">
    <location>
        <begin position="1"/>
        <end position="12"/>
    </location>
</feature>
<name>A0A3A2ZRY3_9EURO</name>
<reference evidence="3" key="1">
    <citation type="submission" date="2017-02" db="EMBL/GenBank/DDBJ databases">
        <authorList>
            <person name="Tafer H."/>
            <person name="Lopandic K."/>
        </authorList>
    </citation>
    <scope>NUCLEOTIDE SEQUENCE [LARGE SCALE GENOMIC DNA]</scope>
    <source>
        <strain evidence="3">CBS 366.77</strain>
    </source>
</reference>
<dbReference type="AlphaFoldDB" id="A0A3A2ZRY3"/>
<feature type="region of interest" description="Disordered" evidence="1">
    <location>
        <begin position="1"/>
        <end position="139"/>
    </location>
</feature>
<keyword evidence="3" id="KW-1185">Reference proteome</keyword>
<protein>
    <submittedName>
        <fullName evidence="2">Uncharacterized protein</fullName>
    </submittedName>
</protein>
<gene>
    <name evidence="2" type="ORF">PHISCL_07863</name>
</gene>
<organism evidence="2 3">
    <name type="scientific">Aspergillus sclerotialis</name>
    <dbReference type="NCBI Taxonomy" id="2070753"/>
    <lineage>
        <taxon>Eukaryota</taxon>
        <taxon>Fungi</taxon>
        <taxon>Dikarya</taxon>
        <taxon>Ascomycota</taxon>
        <taxon>Pezizomycotina</taxon>
        <taxon>Eurotiomycetes</taxon>
        <taxon>Eurotiomycetidae</taxon>
        <taxon>Eurotiales</taxon>
        <taxon>Aspergillaceae</taxon>
        <taxon>Aspergillus</taxon>
        <taxon>Aspergillus subgen. Polypaecilum</taxon>
    </lineage>
</organism>
<evidence type="ECO:0000256" key="1">
    <source>
        <dbReference type="SAM" id="MobiDB-lite"/>
    </source>
</evidence>
<dbReference type="STRING" id="2070753.A0A3A2ZRY3"/>
<dbReference type="EMBL" id="MVGC01000368">
    <property type="protein sequence ID" value="RJE19811.1"/>
    <property type="molecule type" value="Genomic_DNA"/>
</dbReference>
<evidence type="ECO:0000313" key="2">
    <source>
        <dbReference type="EMBL" id="RJE19811.1"/>
    </source>
</evidence>
<sequence>MADPQDPTHKPEGPGNHPRTSTEGGASAYPTPANNVGGGSGWGDKGFFKGGSDGQGPGHENAPNPRATIGQYLGLTSQKAAAGSKNQERFDEAAASSMDRNSERGEPTCESEDHSFMQHRPGCPGTLPGWGKTKNAIEM</sequence>
<feature type="compositionally biased region" description="Basic and acidic residues" evidence="1">
    <location>
        <begin position="100"/>
        <end position="116"/>
    </location>
</feature>
<proteinExistence type="predicted"/>
<evidence type="ECO:0000313" key="3">
    <source>
        <dbReference type="Proteomes" id="UP000266188"/>
    </source>
</evidence>
<feature type="compositionally biased region" description="Gly residues" evidence="1">
    <location>
        <begin position="36"/>
        <end position="57"/>
    </location>
</feature>
<accession>A0A3A2ZRY3</accession>
<comment type="caution">
    <text evidence="2">The sequence shown here is derived from an EMBL/GenBank/DDBJ whole genome shotgun (WGS) entry which is preliminary data.</text>
</comment>